<name>A0ABW6KYJ3_9ACTN</name>
<dbReference type="EMBL" id="JBIAFJ010000017">
    <property type="protein sequence ID" value="MFE9171723.1"/>
    <property type="molecule type" value="Genomic_DNA"/>
</dbReference>
<protein>
    <recommendedName>
        <fullName evidence="4">Type 1 encapsulin shell protein</fullName>
    </recommendedName>
</protein>
<evidence type="ECO:0000313" key="5">
    <source>
        <dbReference type="EMBL" id="MFE9171723.1"/>
    </source>
</evidence>
<evidence type="ECO:0000313" key="6">
    <source>
        <dbReference type="Proteomes" id="UP001601197"/>
    </source>
</evidence>
<gene>
    <name evidence="5" type="ORF">ACFYNZ_19825</name>
</gene>
<evidence type="ECO:0000256" key="3">
    <source>
        <dbReference type="ARBA" id="ARBA00033787"/>
    </source>
</evidence>
<comment type="subcellular location">
    <subcellularLocation>
        <location evidence="1">Encapsulin nanocompartment</location>
    </subcellularLocation>
</comment>
<dbReference type="RefSeq" id="WP_388348808.1">
    <property type="nucleotide sequence ID" value="NZ_JBIAFJ010000017.1"/>
</dbReference>
<dbReference type="Pfam" id="PF04454">
    <property type="entry name" value="Linocin_M18"/>
    <property type="match status" value="1"/>
</dbReference>
<evidence type="ECO:0000256" key="4">
    <source>
        <dbReference type="ARBA" id="ARBA00050023"/>
    </source>
</evidence>
<accession>A0ABW6KYJ3</accession>
<dbReference type="InterPro" id="IPR007544">
    <property type="entry name" value="ENCAP"/>
</dbReference>
<comment type="similarity">
    <text evidence="2">Belongs to the encapsulin family. Family 1 subfamily.</text>
</comment>
<sequence length="278" mass="30253">MDNLHRELAPLSAAAWADLEDEARRTFRRHVAARRMVDVPEPGGLESAGVGTGHLRDVEAPAEGVEARVRRFRPLVELRVPFSVDRQQADDVARGAEDADWQPVKDAARRIAFAEDRAVFEGYAAADIRGLRESSSHSVLTLPAEVRDYPDVVSKALTALRLAGVGGPYALALSAAAYTAVSETSDYGHPVIKHIARVLDGDIVWAPAIDGAFLLSKRGGDFELRIGQDVSIGYLSHDERSIRLYFQETLTFLVYTGEAVVPVEAETPGPAEPSEVRT</sequence>
<dbReference type="NCBIfam" id="NF041155">
    <property type="entry name" value="encap_f1"/>
    <property type="match status" value="1"/>
</dbReference>
<dbReference type="Gene3D" id="3.30.2320.10">
    <property type="entry name" value="hypothetical protein PF0899 domain"/>
    <property type="match status" value="1"/>
</dbReference>
<dbReference type="Gene3D" id="3.30.2400.30">
    <property type="match status" value="1"/>
</dbReference>
<keyword evidence="3" id="KW-1284">Encapsulin nanocompartment</keyword>
<dbReference type="PANTHER" id="PTHR37165:SF1">
    <property type="entry name" value="TYPE 1 ENCAPSULIN SHELL PROTEIN"/>
    <property type="match status" value="1"/>
</dbReference>
<comment type="caution">
    <text evidence="5">The sequence shown here is derived from an EMBL/GenBank/DDBJ whole genome shotgun (WGS) entry which is preliminary data.</text>
</comment>
<proteinExistence type="inferred from homology"/>
<organism evidence="5 6">
    <name type="scientific">Streptomyces kebangsaanensis</name>
    <dbReference type="NCBI Taxonomy" id="864058"/>
    <lineage>
        <taxon>Bacteria</taxon>
        <taxon>Bacillati</taxon>
        <taxon>Actinomycetota</taxon>
        <taxon>Actinomycetes</taxon>
        <taxon>Kitasatosporales</taxon>
        <taxon>Streptomycetaceae</taxon>
        <taxon>Streptomyces</taxon>
    </lineage>
</organism>
<reference evidence="5 6" key="1">
    <citation type="submission" date="2024-10" db="EMBL/GenBank/DDBJ databases">
        <title>The Natural Products Discovery Center: Release of the First 8490 Sequenced Strains for Exploring Actinobacteria Biosynthetic Diversity.</title>
        <authorList>
            <person name="Kalkreuter E."/>
            <person name="Kautsar S.A."/>
            <person name="Yang D."/>
            <person name="Bader C.D."/>
            <person name="Teijaro C.N."/>
            <person name="Fluegel L."/>
            <person name="Davis C.M."/>
            <person name="Simpson J.R."/>
            <person name="Lauterbach L."/>
            <person name="Steele A.D."/>
            <person name="Gui C."/>
            <person name="Meng S."/>
            <person name="Li G."/>
            <person name="Viehrig K."/>
            <person name="Ye F."/>
            <person name="Su P."/>
            <person name="Kiefer A.F."/>
            <person name="Nichols A."/>
            <person name="Cepeda A.J."/>
            <person name="Yan W."/>
            <person name="Fan B."/>
            <person name="Jiang Y."/>
            <person name="Adhikari A."/>
            <person name="Zheng C.-J."/>
            <person name="Schuster L."/>
            <person name="Cowan T.M."/>
            <person name="Smanski M.J."/>
            <person name="Chevrette M.G."/>
            <person name="De Carvalho L.P.S."/>
            <person name="Shen B."/>
        </authorList>
    </citation>
    <scope>NUCLEOTIDE SEQUENCE [LARGE SCALE GENOMIC DNA]</scope>
    <source>
        <strain evidence="5 6">NPDC007147</strain>
    </source>
</reference>
<keyword evidence="6" id="KW-1185">Reference proteome</keyword>
<evidence type="ECO:0000256" key="2">
    <source>
        <dbReference type="ARBA" id="ARBA00033743"/>
    </source>
</evidence>
<dbReference type="InterPro" id="IPR051429">
    <property type="entry name" value="Encapsulin_nc"/>
</dbReference>
<dbReference type="PANTHER" id="PTHR37165">
    <property type="entry name" value="PEPTIDASE U56 FAMILY"/>
    <property type="match status" value="1"/>
</dbReference>
<dbReference type="Proteomes" id="UP001601197">
    <property type="component" value="Unassembled WGS sequence"/>
</dbReference>
<evidence type="ECO:0000256" key="1">
    <source>
        <dbReference type="ARBA" id="ARBA00033738"/>
    </source>
</evidence>
<dbReference type="PIRSF" id="PIRSF019254">
    <property type="entry name" value="CFP29"/>
    <property type="match status" value="1"/>
</dbReference>